<sequence length="748" mass="81729">MEPHSRQQHGTFLLPQALVLLLRTCFAESSDKPVSPSHTDLSLSSRLSSIKASLDHLIARLLPFVDRRAWGSSIFVGMVELTAICGVGTALWLWSKHKEKGKRPGSSQSSRVYVSEPVCDDTTTTDPGLLKKHSEIKPYTVPSTGFTYPSIRTFYRPHPQGSKLPNKPNPIPLLVFVHGLGGSAAQFHPMLVSLVNLAPCLAIDLPGCGRSSFEPKAWKAYTTEALARLLAVAIETYRDKDGGQRVVLLGHSMGCSLVALLASSTSPIANLVSENVAGVVTICPQAGPPSEHQSQTLKRVTWIPAAAFDLLRKWDRRGGVNSKSVVRMAGPDAEDETKKLQLRFNQQSKTPVWMRMARGMLPGHSSGEPNGGLPGQKVWAGLHLPVFIAAGEVDTVTPVENVRQIVKFLGRDVAAIEPPNEKVSLPIAAAPMDPAVVDLALGDRKHHDSGIDASDLPHFQDERDRSKSIAMSSTNLSLENTEGVPSTVETETIGEPATAATTSTNLPSVPSPHPRRLVVKTIILPKPAAHSLIFAPSSSRILSGLIGTFLADHIDPRLSLGWQLQYLTTEGKWDVKNLAKWKAVVPVSDPIANTFRAMKTLREVDEQHSPKTFVKEWAGKLRAVVDISHESPVYDPKGLEDGGIQYFKFPTVSKLPPTVDEVKAFVELIDKIKSSTDGRTGLVGVHCHYGYNRTGFFLVSYLVEKLKYRVEDAIDEFAKARPPGVRHDHFIDQLHVRYCVGLRKAPTL</sequence>
<dbReference type="InterPro" id="IPR051029">
    <property type="entry name" value="mRNA_Capping_Enz/RNA_Phosphat"/>
</dbReference>
<dbReference type="SUPFAM" id="SSF52799">
    <property type="entry name" value="(Phosphotyrosine protein) phosphatases II"/>
    <property type="match status" value="1"/>
</dbReference>
<keyword evidence="4" id="KW-1133">Transmembrane helix</keyword>
<dbReference type="Pfam" id="PF00782">
    <property type="entry name" value="DSPc"/>
    <property type="match status" value="1"/>
</dbReference>
<dbReference type="Gene3D" id="3.40.50.1820">
    <property type="entry name" value="alpha/beta hydrolase"/>
    <property type="match status" value="1"/>
</dbReference>
<dbReference type="InterPro" id="IPR020422">
    <property type="entry name" value="TYR_PHOSPHATASE_DUAL_dom"/>
</dbReference>
<dbReference type="PROSITE" id="PS50056">
    <property type="entry name" value="TYR_PHOSPHATASE_2"/>
    <property type="match status" value="1"/>
</dbReference>
<dbReference type="GO" id="GO:0004721">
    <property type="term" value="F:phosphoprotein phosphatase activity"/>
    <property type="evidence" value="ECO:0007669"/>
    <property type="project" value="UniProtKB-KW"/>
</dbReference>
<feature type="domain" description="Tyrosine specific protein phosphatases" evidence="6">
    <location>
        <begin position="663"/>
        <end position="726"/>
    </location>
</feature>
<gene>
    <name evidence="7" type="ORF">BDV96DRAFT_500540</name>
</gene>
<keyword evidence="5" id="KW-0732">Signal</keyword>
<keyword evidence="8" id="KW-1185">Reference proteome</keyword>
<feature type="compositionally biased region" description="Basic and acidic residues" evidence="3">
    <location>
        <begin position="458"/>
        <end position="467"/>
    </location>
</feature>
<dbReference type="InterPro" id="IPR029021">
    <property type="entry name" value="Prot-tyrosine_phosphatase-like"/>
</dbReference>
<feature type="transmembrane region" description="Helical" evidence="4">
    <location>
        <begin position="70"/>
        <end position="94"/>
    </location>
</feature>
<dbReference type="EMBL" id="ML977336">
    <property type="protein sequence ID" value="KAF2110862.1"/>
    <property type="molecule type" value="Genomic_DNA"/>
</dbReference>
<dbReference type="InterPro" id="IPR029058">
    <property type="entry name" value="AB_hydrolase_fold"/>
</dbReference>
<name>A0A6A5YUP0_9PLEO</name>
<protein>
    <recommendedName>
        <fullName evidence="6">Tyrosine specific protein phosphatases domain-containing protein</fullName>
    </recommendedName>
</protein>
<dbReference type="AlphaFoldDB" id="A0A6A5YUP0"/>
<dbReference type="PROSITE" id="PS00383">
    <property type="entry name" value="TYR_PHOSPHATASE_1"/>
    <property type="match status" value="1"/>
</dbReference>
<evidence type="ECO:0000256" key="3">
    <source>
        <dbReference type="SAM" id="MobiDB-lite"/>
    </source>
</evidence>
<dbReference type="SUPFAM" id="SSF53474">
    <property type="entry name" value="alpha/beta-Hydrolases"/>
    <property type="match status" value="1"/>
</dbReference>
<evidence type="ECO:0000259" key="6">
    <source>
        <dbReference type="PROSITE" id="PS50056"/>
    </source>
</evidence>
<dbReference type="FunFam" id="3.90.190.10:FF:000090">
    <property type="entry name" value="Dual specificity phosphatase catalytic domain protein"/>
    <property type="match status" value="1"/>
</dbReference>
<dbReference type="PANTHER" id="PTHR10367">
    <property type="entry name" value="MRNA-CAPPING ENZYME"/>
    <property type="match status" value="1"/>
</dbReference>
<dbReference type="Pfam" id="PF00561">
    <property type="entry name" value="Abhydrolase_1"/>
    <property type="match status" value="1"/>
</dbReference>
<keyword evidence="1" id="KW-0378">Hydrolase</keyword>
<dbReference type="CDD" id="cd14502">
    <property type="entry name" value="RNA_5'-triphosphatase"/>
    <property type="match status" value="1"/>
</dbReference>
<feature type="region of interest" description="Disordered" evidence="3">
    <location>
        <begin position="447"/>
        <end position="491"/>
    </location>
</feature>
<keyword evidence="2" id="KW-0904">Protein phosphatase</keyword>
<keyword evidence="4" id="KW-0812">Transmembrane</keyword>
<dbReference type="InterPro" id="IPR000387">
    <property type="entry name" value="Tyr_Pase_dom"/>
</dbReference>
<evidence type="ECO:0000256" key="1">
    <source>
        <dbReference type="ARBA" id="ARBA00022801"/>
    </source>
</evidence>
<dbReference type="InterPro" id="IPR016130">
    <property type="entry name" value="Tyr_Pase_AS"/>
</dbReference>
<evidence type="ECO:0000256" key="4">
    <source>
        <dbReference type="SAM" id="Phobius"/>
    </source>
</evidence>
<dbReference type="PANTHER" id="PTHR10367:SF25">
    <property type="entry name" value="DUAL SPECIFICITY PHOSPHATASE CATALYTIC DOMAIN PROTEIN (AFU_ORTHOLOGUE AFUA_1G03540)"/>
    <property type="match status" value="1"/>
</dbReference>
<evidence type="ECO:0000313" key="7">
    <source>
        <dbReference type="EMBL" id="KAF2110862.1"/>
    </source>
</evidence>
<dbReference type="Gene3D" id="3.90.190.10">
    <property type="entry name" value="Protein tyrosine phosphatase superfamily"/>
    <property type="match status" value="1"/>
</dbReference>
<dbReference type="OrthoDB" id="428974at2759"/>
<dbReference type="InterPro" id="IPR000340">
    <property type="entry name" value="Dual-sp_phosphatase_cat-dom"/>
</dbReference>
<proteinExistence type="predicted"/>
<dbReference type="InterPro" id="IPR000073">
    <property type="entry name" value="AB_hydrolase_1"/>
</dbReference>
<dbReference type="Proteomes" id="UP000799770">
    <property type="component" value="Unassembled WGS sequence"/>
</dbReference>
<dbReference type="SMART" id="SM00195">
    <property type="entry name" value="DSPc"/>
    <property type="match status" value="1"/>
</dbReference>
<feature type="compositionally biased region" description="Polar residues" evidence="3">
    <location>
        <begin position="469"/>
        <end position="490"/>
    </location>
</feature>
<evidence type="ECO:0000313" key="8">
    <source>
        <dbReference type="Proteomes" id="UP000799770"/>
    </source>
</evidence>
<evidence type="ECO:0000256" key="2">
    <source>
        <dbReference type="ARBA" id="ARBA00022912"/>
    </source>
</evidence>
<keyword evidence="4" id="KW-0472">Membrane</keyword>
<accession>A0A6A5YUP0</accession>
<feature type="chain" id="PRO_5025540718" description="Tyrosine specific protein phosphatases domain-containing protein" evidence="5">
    <location>
        <begin position="28"/>
        <end position="748"/>
    </location>
</feature>
<feature type="signal peptide" evidence="5">
    <location>
        <begin position="1"/>
        <end position="27"/>
    </location>
</feature>
<evidence type="ECO:0000256" key="5">
    <source>
        <dbReference type="SAM" id="SignalP"/>
    </source>
</evidence>
<reference evidence="7" key="1">
    <citation type="journal article" date="2020" name="Stud. Mycol.">
        <title>101 Dothideomycetes genomes: a test case for predicting lifestyles and emergence of pathogens.</title>
        <authorList>
            <person name="Haridas S."/>
            <person name="Albert R."/>
            <person name="Binder M."/>
            <person name="Bloem J."/>
            <person name="Labutti K."/>
            <person name="Salamov A."/>
            <person name="Andreopoulos B."/>
            <person name="Baker S."/>
            <person name="Barry K."/>
            <person name="Bills G."/>
            <person name="Bluhm B."/>
            <person name="Cannon C."/>
            <person name="Castanera R."/>
            <person name="Culley D."/>
            <person name="Daum C."/>
            <person name="Ezra D."/>
            <person name="Gonzalez J."/>
            <person name="Henrissat B."/>
            <person name="Kuo A."/>
            <person name="Liang C."/>
            <person name="Lipzen A."/>
            <person name="Lutzoni F."/>
            <person name="Magnuson J."/>
            <person name="Mondo S."/>
            <person name="Nolan M."/>
            <person name="Ohm R."/>
            <person name="Pangilinan J."/>
            <person name="Park H.-J."/>
            <person name="Ramirez L."/>
            <person name="Alfaro M."/>
            <person name="Sun H."/>
            <person name="Tritt A."/>
            <person name="Yoshinaga Y."/>
            <person name="Zwiers L.-H."/>
            <person name="Turgeon B."/>
            <person name="Goodwin S."/>
            <person name="Spatafora J."/>
            <person name="Crous P."/>
            <person name="Grigoriev I."/>
        </authorList>
    </citation>
    <scope>NUCLEOTIDE SEQUENCE</scope>
    <source>
        <strain evidence="7">CBS 627.86</strain>
    </source>
</reference>
<dbReference type="GO" id="GO:0004484">
    <property type="term" value="F:mRNA guanylyltransferase activity"/>
    <property type="evidence" value="ECO:0007669"/>
    <property type="project" value="TreeGrafter"/>
</dbReference>
<dbReference type="GO" id="GO:0006370">
    <property type="term" value="P:7-methylguanosine mRNA capping"/>
    <property type="evidence" value="ECO:0007669"/>
    <property type="project" value="TreeGrafter"/>
</dbReference>
<organism evidence="7 8">
    <name type="scientific">Lophiotrema nucula</name>
    <dbReference type="NCBI Taxonomy" id="690887"/>
    <lineage>
        <taxon>Eukaryota</taxon>
        <taxon>Fungi</taxon>
        <taxon>Dikarya</taxon>
        <taxon>Ascomycota</taxon>
        <taxon>Pezizomycotina</taxon>
        <taxon>Dothideomycetes</taxon>
        <taxon>Pleosporomycetidae</taxon>
        <taxon>Pleosporales</taxon>
        <taxon>Lophiotremataceae</taxon>
        <taxon>Lophiotrema</taxon>
    </lineage>
</organism>